<dbReference type="EMBL" id="BNJG01000002">
    <property type="protein sequence ID" value="GHO57142.1"/>
    <property type="molecule type" value="Genomic_DNA"/>
</dbReference>
<proteinExistence type="predicted"/>
<evidence type="ECO:0000313" key="2">
    <source>
        <dbReference type="EMBL" id="GHO57142.1"/>
    </source>
</evidence>
<dbReference type="Gene3D" id="3.40.50.360">
    <property type="match status" value="1"/>
</dbReference>
<keyword evidence="3" id="KW-1185">Reference proteome</keyword>
<evidence type="ECO:0000259" key="1">
    <source>
        <dbReference type="Pfam" id="PF03358"/>
    </source>
</evidence>
<dbReference type="Pfam" id="PF03358">
    <property type="entry name" value="FMN_red"/>
    <property type="match status" value="1"/>
</dbReference>
<reference evidence="2 3" key="1">
    <citation type="journal article" date="2021" name="Int. J. Syst. Evol. Microbiol.">
        <title>Reticulibacter mediterranei gen. nov., sp. nov., within the new family Reticulibacteraceae fam. nov., and Ktedonospora formicarum gen. nov., sp. nov., Ktedonobacter robiniae sp. nov., Dictyobacter formicarum sp. nov. and Dictyobacter arantiisoli sp. nov., belonging to the class Ktedonobacteria.</title>
        <authorList>
            <person name="Yabe S."/>
            <person name="Zheng Y."/>
            <person name="Wang C.M."/>
            <person name="Sakai Y."/>
            <person name="Abe K."/>
            <person name="Yokota A."/>
            <person name="Donadio S."/>
            <person name="Cavaletti L."/>
            <person name="Monciardini P."/>
        </authorList>
    </citation>
    <scope>NUCLEOTIDE SEQUENCE [LARGE SCALE GENOMIC DNA]</scope>
    <source>
        <strain evidence="2 3">SOSP1-30</strain>
    </source>
</reference>
<dbReference type="Proteomes" id="UP000654345">
    <property type="component" value="Unassembled WGS sequence"/>
</dbReference>
<comment type="caution">
    <text evidence="2">The sequence shown here is derived from an EMBL/GenBank/DDBJ whole genome shotgun (WGS) entry which is preliminary data.</text>
</comment>
<sequence>MRLPLFDGTYTLDGYTPAERKVITTLFDAVYEAQGFILASPVYHNAISGSLKNALDFLELLYTTHASGMKGKVAGIIAAQGGTSGSGMNTLTTMLLAARAMGAWVAPTMVAIPGSRKAFDETGLAQNPTIDQRLRRLGAEVARASAMFAAHWIVEEHSQRAFHKALMKE</sequence>
<evidence type="ECO:0000313" key="3">
    <source>
        <dbReference type="Proteomes" id="UP000654345"/>
    </source>
</evidence>
<name>A0ABQ3UWV0_9CHLR</name>
<organism evidence="2 3">
    <name type="scientific">Ktedonobacter robiniae</name>
    <dbReference type="NCBI Taxonomy" id="2778365"/>
    <lineage>
        <taxon>Bacteria</taxon>
        <taxon>Bacillati</taxon>
        <taxon>Chloroflexota</taxon>
        <taxon>Ktedonobacteria</taxon>
        <taxon>Ktedonobacterales</taxon>
        <taxon>Ktedonobacteraceae</taxon>
        <taxon>Ktedonobacter</taxon>
    </lineage>
</organism>
<gene>
    <name evidence="2" type="ORF">KSB_56170</name>
</gene>
<dbReference type="InterPro" id="IPR029039">
    <property type="entry name" value="Flavoprotein-like_sf"/>
</dbReference>
<feature type="domain" description="NADPH-dependent FMN reductase-like" evidence="1">
    <location>
        <begin position="18"/>
        <end position="113"/>
    </location>
</feature>
<dbReference type="InterPro" id="IPR005025">
    <property type="entry name" value="FMN_Rdtase-like_dom"/>
</dbReference>
<accession>A0ABQ3UWV0</accession>
<dbReference type="SUPFAM" id="SSF52218">
    <property type="entry name" value="Flavoproteins"/>
    <property type="match status" value="1"/>
</dbReference>
<protein>
    <recommendedName>
        <fullName evidence="1">NADPH-dependent FMN reductase-like domain-containing protein</fullName>
    </recommendedName>
</protein>